<dbReference type="PANTHER" id="PTHR35802">
    <property type="entry name" value="PROTEASE SYNTHASE AND SPORULATION PROTEIN PAI 2"/>
    <property type="match status" value="1"/>
</dbReference>
<evidence type="ECO:0000313" key="2">
    <source>
        <dbReference type="Proteomes" id="UP000502611"/>
    </source>
</evidence>
<dbReference type="InterPro" id="IPR012349">
    <property type="entry name" value="Split_barrel_FMN-bd"/>
</dbReference>
<dbReference type="Gene3D" id="2.30.110.10">
    <property type="entry name" value="Electron Transport, Fmn-binding Protein, Chain A"/>
    <property type="match status" value="1"/>
</dbReference>
<dbReference type="Pfam" id="PF04299">
    <property type="entry name" value="FMN_bind_2"/>
    <property type="match status" value="1"/>
</dbReference>
<reference evidence="1 2" key="1">
    <citation type="submission" date="2020-04" db="EMBL/GenBank/DDBJ databases">
        <title>The Whole Genome Analysis of High salt-tolerant Sphingobium yanoikuyae YC-XJ2 with Aryl organophosphorus flame retardants (aryl-OPFRs)-degrading capacity and characteristics of Related phosphotriesterase.</title>
        <authorList>
            <person name="Li X."/>
        </authorList>
    </citation>
    <scope>NUCLEOTIDE SEQUENCE [LARGE SCALE GENOMIC DNA]</scope>
    <source>
        <strain evidence="1 2">YC-XJ2</strain>
    </source>
</reference>
<dbReference type="AlphaFoldDB" id="A0A6M4G9L4"/>
<organism evidence="1 2">
    <name type="scientific">Sphingobium yanoikuyae</name>
    <name type="common">Sphingomonas yanoikuyae</name>
    <dbReference type="NCBI Taxonomy" id="13690"/>
    <lineage>
        <taxon>Bacteria</taxon>
        <taxon>Pseudomonadati</taxon>
        <taxon>Pseudomonadota</taxon>
        <taxon>Alphaproteobacteria</taxon>
        <taxon>Sphingomonadales</taxon>
        <taxon>Sphingomonadaceae</taxon>
        <taxon>Sphingobium</taxon>
    </lineage>
</organism>
<dbReference type="SUPFAM" id="SSF50475">
    <property type="entry name" value="FMN-binding split barrel"/>
    <property type="match status" value="1"/>
</dbReference>
<dbReference type="Proteomes" id="UP000502611">
    <property type="component" value="Chromosome"/>
</dbReference>
<dbReference type="InterPro" id="IPR007396">
    <property type="entry name" value="TR_PAI2-type"/>
</dbReference>
<dbReference type="PANTHER" id="PTHR35802:SF1">
    <property type="entry name" value="PROTEASE SYNTHASE AND SPORULATION PROTEIN PAI 2"/>
    <property type="match status" value="1"/>
</dbReference>
<protein>
    <submittedName>
        <fullName evidence="1">FMN-binding negative transcriptional regulator</fullName>
    </submittedName>
</protein>
<gene>
    <name evidence="1" type="ORF">HH800_17785</name>
</gene>
<accession>A0A6M4G9L4</accession>
<sequence>MHMKYAPRSPDDIVTLIGDHPLCWIVSHSEAGFGSTPLPLLAECDADGALVSLLGHFALSNPQVAQLRTAPRATVLVNGPQAYISPEMQSNPTWVPTWNYAMAVLTVDVELLPEATRESIETLTDRMEAGRVAPWHIDNAGARLEPMMKHIIGFRAHVRAIDGRFKLGRDESRQGINEIVGSLAPGGLRDWMQIYNEDRLDETSREGAEQ</sequence>
<evidence type="ECO:0000313" key="1">
    <source>
        <dbReference type="EMBL" id="QJR03878.1"/>
    </source>
</evidence>
<name>A0A6M4G9L4_SPHYA</name>
<dbReference type="RefSeq" id="WP_169861897.1">
    <property type="nucleotide sequence ID" value="NZ_CP053021.1"/>
</dbReference>
<dbReference type="EMBL" id="CP053021">
    <property type="protein sequence ID" value="QJR03878.1"/>
    <property type="molecule type" value="Genomic_DNA"/>
</dbReference>
<proteinExistence type="predicted"/>